<dbReference type="Proteomes" id="UP000193218">
    <property type="component" value="Unassembled WGS sequence"/>
</dbReference>
<evidence type="ECO:0000256" key="1">
    <source>
        <dbReference type="ARBA" id="ARBA00023002"/>
    </source>
</evidence>
<proteinExistence type="predicted"/>
<organism evidence="2 3">
    <name type="scientific">Kockovaella imperatae</name>
    <dbReference type="NCBI Taxonomy" id="4999"/>
    <lineage>
        <taxon>Eukaryota</taxon>
        <taxon>Fungi</taxon>
        <taxon>Dikarya</taxon>
        <taxon>Basidiomycota</taxon>
        <taxon>Agaricomycotina</taxon>
        <taxon>Tremellomycetes</taxon>
        <taxon>Tremellales</taxon>
        <taxon>Cuniculitremaceae</taxon>
        <taxon>Kockovaella</taxon>
    </lineage>
</organism>
<dbReference type="GeneID" id="33558109"/>
<comment type="caution">
    <text evidence="2">The sequence shown here is derived from an EMBL/GenBank/DDBJ whole genome shotgun (WGS) entry which is preliminary data.</text>
</comment>
<dbReference type="RefSeq" id="XP_021870226.1">
    <property type="nucleotide sequence ID" value="XM_022016300.1"/>
</dbReference>
<dbReference type="InterPro" id="IPR036291">
    <property type="entry name" value="NAD(P)-bd_dom_sf"/>
</dbReference>
<dbReference type="EMBL" id="NBSH01000009">
    <property type="protein sequence ID" value="ORX36097.1"/>
    <property type="molecule type" value="Genomic_DNA"/>
</dbReference>
<name>A0A1Y1UEY3_9TREE</name>
<dbReference type="AlphaFoldDB" id="A0A1Y1UEY3"/>
<keyword evidence="1" id="KW-0560">Oxidoreductase</keyword>
<dbReference type="PANTHER" id="PTHR47534">
    <property type="entry name" value="YALI0E05731P"/>
    <property type="match status" value="1"/>
</dbReference>
<dbReference type="OrthoDB" id="2898509at2759"/>
<evidence type="ECO:0000313" key="3">
    <source>
        <dbReference type="Proteomes" id="UP000193218"/>
    </source>
</evidence>
<dbReference type="SUPFAM" id="SSF51735">
    <property type="entry name" value="NAD(P)-binding Rossmann-fold domains"/>
    <property type="match status" value="1"/>
</dbReference>
<sequence length="315" mass="35137">MPPSQLEITKYVDSLDLSASIGAVVGGTNGIGAGVARKLASLGCRVIVLGRDESSAERLGREIKVLKPRGDVGHIEFIQCDLRTVEGMNCAVRDLRAVIGKTRLDCLFLSQQGMPTGKIELTSDGIDSIFAVQTLSRFFLIRQVISEALVKPSGSIVSISNSGERFDLSLDDLSMIKRQSQGRGKLSLFVDQAKRDPTIIDSMIMEFRDRYPEYGFYNLMPGMVYHPTFQYHAIPIPIRWIHRMLMWMIGISADQFAPCPIYVALGDTTRRSDLPTTMNKRLNATTLGPWSMDPRLRLQLWDALDRHCSRLGQAD</sequence>
<accession>A0A1Y1UEY3</accession>
<dbReference type="InParanoid" id="A0A1Y1UEY3"/>
<gene>
    <name evidence="2" type="ORF">BD324DRAFT_630149</name>
</gene>
<evidence type="ECO:0008006" key="4">
    <source>
        <dbReference type="Google" id="ProtNLM"/>
    </source>
</evidence>
<dbReference type="Pfam" id="PF00106">
    <property type="entry name" value="adh_short"/>
    <property type="match status" value="1"/>
</dbReference>
<keyword evidence="3" id="KW-1185">Reference proteome</keyword>
<dbReference type="PANTHER" id="PTHR47534:SF3">
    <property type="entry name" value="ALCOHOL DEHYDROGENASE-LIKE C-TERMINAL DOMAIN-CONTAINING PROTEIN"/>
    <property type="match status" value="1"/>
</dbReference>
<dbReference type="Gene3D" id="3.40.50.720">
    <property type="entry name" value="NAD(P)-binding Rossmann-like Domain"/>
    <property type="match status" value="1"/>
</dbReference>
<reference evidence="2 3" key="1">
    <citation type="submission" date="2017-03" db="EMBL/GenBank/DDBJ databases">
        <title>Widespread Adenine N6-methylation of Active Genes in Fungi.</title>
        <authorList>
            <consortium name="DOE Joint Genome Institute"/>
            <person name="Mondo S.J."/>
            <person name="Dannebaum R.O."/>
            <person name="Kuo R.C."/>
            <person name="Louie K.B."/>
            <person name="Bewick A.J."/>
            <person name="Labutti K."/>
            <person name="Haridas S."/>
            <person name="Kuo A."/>
            <person name="Salamov A."/>
            <person name="Ahrendt S.R."/>
            <person name="Lau R."/>
            <person name="Bowen B.P."/>
            <person name="Lipzen A."/>
            <person name="Sullivan W."/>
            <person name="Andreopoulos W.B."/>
            <person name="Clum A."/>
            <person name="Lindquist E."/>
            <person name="Daum C."/>
            <person name="Northen T.R."/>
            <person name="Ramamoorthy G."/>
            <person name="Schmitz R.J."/>
            <person name="Gryganskyi A."/>
            <person name="Culley D."/>
            <person name="Magnuson J."/>
            <person name="James T.Y."/>
            <person name="O'Malley M.A."/>
            <person name="Stajich J.E."/>
            <person name="Spatafora J.W."/>
            <person name="Visel A."/>
            <person name="Grigoriev I.V."/>
        </authorList>
    </citation>
    <scope>NUCLEOTIDE SEQUENCE [LARGE SCALE GENOMIC DNA]</scope>
    <source>
        <strain evidence="2 3">NRRL Y-17943</strain>
    </source>
</reference>
<dbReference type="GO" id="GO:0016491">
    <property type="term" value="F:oxidoreductase activity"/>
    <property type="evidence" value="ECO:0007669"/>
    <property type="project" value="UniProtKB-KW"/>
</dbReference>
<dbReference type="STRING" id="4999.A0A1Y1UEY3"/>
<dbReference type="InterPro" id="IPR002347">
    <property type="entry name" value="SDR_fam"/>
</dbReference>
<protein>
    <recommendedName>
        <fullName evidence="4">NAD(P)-binding protein</fullName>
    </recommendedName>
</protein>
<dbReference type="InterPro" id="IPR052228">
    <property type="entry name" value="Sec_Metab_Biosynth_Oxidored"/>
</dbReference>
<evidence type="ECO:0000313" key="2">
    <source>
        <dbReference type="EMBL" id="ORX36097.1"/>
    </source>
</evidence>